<dbReference type="SMART" id="SM00506">
    <property type="entry name" value="A1pp"/>
    <property type="match status" value="1"/>
</dbReference>
<dbReference type="RefSeq" id="WP_379885229.1">
    <property type="nucleotide sequence ID" value="NZ_JBHSDI010000001.1"/>
</dbReference>
<gene>
    <name evidence="2" type="ORF">ACFOZ5_02640</name>
</gene>
<dbReference type="Gene3D" id="3.40.220.10">
    <property type="entry name" value="Leucine Aminopeptidase, subunit E, domain 1"/>
    <property type="match status" value="1"/>
</dbReference>
<dbReference type="Proteomes" id="UP001595798">
    <property type="component" value="Unassembled WGS sequence"/>
</dbReference>
<name>A0ABV8QCA3_9GAMM</name>
<proteinExistence type="predicted"/>
<evidence type="ECO:0000313" key="2">
    <source>
        <dbReference type="EMBL" id="MFC4257925.1"/>
    </source>
</evidence>
<dbReference type="EMBL" id="JBHSDI010000001">
    <property type="protein sequence ID" value="MFC4257925.1"/>
    <property type="molecule type" value="Genomic_DNA"/>
</dbReference>
<accession>A0ABV8QCA3</accession>
<dbReference type="InterPro" id="IPR043472">
    <property type="entry name" value="Macro_dom-like"/>
</dbReference>
<comment type="caution">
    <text evidence="2">The sequence shown here is derived from an EMBL/GenBank/DDBJ whole genome shotgun (WGS) entry which is preliminary data.</text>
</comment>
<protein>
    <submittedName>
        <fullName evidence="2">Macro domain-containing protein</fullName>
    </submittedName>
</protein>
<evidence type="ECO:0000313" key="3">
    <source>
        <dbReference type="Proteomes" id="UP001595798"/>
    </source>
</evidence>
<sequence>MSDQCKTKNGIQIECIQGDITKQPDLDAVVNAANAQLMSGGGVAGAIHRAAGPELARACEPLAPIRPGQAVITEGFGLPNAHIIHCLGPVYGVDEPSDALLADCYRNGVQLAEKQGLSSIGFPAMSTGAFGYPMEPAARIAFSTLLAEAASLFSVKRIRFVLFSNRDAELHQRVLAEVVDGAG</sequence>
<organism evidence="2 3">
    <name type="scientific">Marinobacter lacisalsi</name>
    <dbReference type="NCBI Taxonomy" id="475979"/>
    <lineage>
        <taxon>Bacteria</taxon>
        <taxon>Pseudomonadati</taxon>
        <taxon>Pseudomonadota</taxon>
        <taxon>Gammaproteobacteria</taxon>
        <taxon>Pseudomonadales</taxon>
        <taxon>Marinobacteraceae</taxon>
        <taxon>Marinobacter</taxon>
    </lineage>
</organism>
<feature type="domain" description="Macro" evidence="1">
    <location>
        <begin position="1"/>
        <end position="179"/>
    </location>
</feature>
<dbReference type="Pfam" id="PF01661">
    <property type="entry name" value="Macro"/>
    <property type="match status" value="1"/>
</dbReference>
<dbReference type="PROSITE" id="PS51154">
    <property type="entry name" value="MACRO"/>
    <property type="match status" value="1"/>
</dbReference>
<dbReference type="InterPro" id="IPR002589">
    <property type="entry name" value="Macro_dom"/>
</dbReference>
<reference evidence="3" key="1">
    <citation type="journal article" date="2019" name="Int. J. Syst. Evol. Microbiol.">
        <title>The Global Catalogue of Microorganisms (GCM) 10K type strain sequencing project: providing services to taxonomists for standard genome sequencing and annotation.</title>
        <authorList>
            <consortium name="The Broad Institute Genomics Platform"/>
            <consortium name="The Broad Institute Genome Sequencing Center for Infectious Disease"/>
            <person name="Wu L."/>
            <person name="Ma J."/>
        </authorList>
    </citation>
    <scope>NUCLEOTIDE SEQUENCE [LARGE SCALE GENOMIC DNA]</scope>
    <source>
        <strain evidence="3">CECT 7297</strain>
    </source>
</reference>
<keyword evidence="3" id="KW-1185">Reference proteome</keyword>
<dbReference type="PANTHER" id="PTHR11106">
    <property type="entry name" value="GANGLIOSIDE INDUCED DIFFERENTIATION ASSOCIATED PROTEIN 2-RELATED"/>
    <property type="match status" value="1"/>
</dbReference>
<dbReference type="SUPFAM" id="SSF52949">
    <property type="entry name" value="Macro domain-like"/>
    <property type="match status" value="1"/>
</dbReference>
<evidence type="ECO:0000259" key="1">
    <source>
        <dbReference type="PROSITE" id="PS51154"/>
    </source>
</evidence>
<dbReference type="PANTHER" id="PTHR11106:SF27">
    <property type="entry name" value="MACRO DOMAIN-CONTAINING PROTEIN"/>
    <property type="match status" value="1"/>
</dbReference>